<dbReference type="Proteomes" id="UP000281553">
    <property type="component" value="Unassembled WGS sequence"/>
</dbReference>
<sequence>MTHKRSVAAAAGTHIAEGNPVPKPNFFIELCELVHQKVPAHALDVTETVDRERMFWRELYRWVELEEMYDHVIGEFSPPEITRLDYRAIRKFQAHLKQSKSTSPVIEAF</sequence>
<evidence type="ECO:0000313" key="2">
    <source>
        <dbReference type="Proteomes" id="UP000281553"/>
    </source>
</evidence>
<name>A0A3P7LD73_DIBLA</name>
<evidence type="ECO:0000313" key="1">
    <source>
        <dbReference type="EMBL" id="VDN09847.1"/>
    </source>
</evidence>
<protein>
    <submittedName>
        <fullName evidence="1">Uncharacterized protein</fullName>
    </submittedName>
</protein>
<dbReference type="Gene3D" id="3.40.930.10">
    <property type="entry name" value="Mannitol-specific EII, Chain A"/>
    <property type="match status" value="1"/>
</dbReference>
<proteinExistence type="predicted"/>
<dbReference type="AlphaFoldDB" id="A0A3P7LD73"/>
<organism evidence="1 2">
    <name type="scientific">Dibothriocephalus latus</name>
    <name type="common">Fish tapeworm</name>
    <name type="synonym">Diphyllobothrium latum</name>
    <dbReference type="NCBI Taxonomy" id="60516"/>
    <lineage>
        <taxon>Eukaryota</taxon>
        <taxon>Metazoa</taxon>
        <taxon>Spiralia</taxon>
        <taxon>Lophotrochozoa</taxon>
        <taxon>Platyhelminthes</taxon>
        <taxon>Cestoda</taxon>
        <taxon>Eucestoda</taxon>
        <taxon>Diphyllobothriidea</taxon>
        <taxon>Diphyllobothriidae</taxon>
        <taxon>Dibothriocephalus</taxon>
    </lineage>
</organism>
<dbReference type="InterPro" id="IPR016152">
    <property type="entry name" value="PTrfase/Anion_transptr"/>
</dbReference>
<keyword evidence="2" id="KW-1185">Reference proteome</keyword>
<accession>A0A3P7LD73</accession>
<gene>
    <name evidence="1" type="ORF">DILT_LOCUS5678</name>
</gene>
<dbReference type="EMBL" id="UYRU01047920">
    <property type="protein sequence ID" value="VDN09847.1"/>
    <property type="molecule type" value="Genomic_DNA"/>
</dbReference>
<reference evidence="1 2" key="1">
    <citation type="submission" date="2018-11" db="EMBL/GenBank/DDBJ databases">
        <authorList>
            <consortium name="Pathogen Informatics"/>
        </authorList>
    </citation>
    <scope>NUCLEOTIDE SEQUENCE [LARGE SCALE GENOMIC DNA]</scope>
</reference>
<dbReference type="SUPFAM" id="SSF55804">
    <property type="entry name" value="Phoshotransferase/anion transport protein"/>
    <property type="match status" value="1"/>
</dbReference>